<dbReference type="EMBL" id="CP158689">
    <property type="protein sequence ID" value="XCC45332.1"/>
    <property type="molecule type" value="Genomic_DNA"/>
</dbReference>
<organism evidence="3">
    <name type="scientific">Candidatus Shikimatogenerans sp. Ttur</name>
    <dbReference type="NCBI Taxonomy" id="3158569"/>
    <lineage>
        <taxon>Bacteria</taxon>
        <taxon>Pseudomonadati</taxon>
        <taxon>Bacteroidota</taxon>
        <taxon>Flavobacteriia</taxon>
        <taxon>Flavobacteriales</taxon>
        <taxon>Candidatus Shikimatogenerans</taxon>
    </lineage>
</organism>
<dbReference type="InterPro" id="IPR052899">
    <property type="entry name" value="Class-I_DAHP_synthase"/>
</dbReference>
<dbReference type="Gene3D" id="3.20.20.70">
    <property type="entry name" value="Aldolase class I"/>
    <property type="match status" value="1"/>
</dbReference>
<dbReference type="InterPro" id="IPR006218">
    <property type="entry name" value="DAHP1/KDSA"/>
</dbReference>
<gene>
    <name evidence="3" type="ORF">ABUS76_00175</name>
</gene>
<dbReference type="SUPFAM" id="SSF51569">
    <property type="entry name" value="Aldolase"/>
    <property type="match status" value="1"/>
</dbReference>
<evidence type="ECO:0000259" key="2">
    <source>
        <dbReference type="Pfam" id="PF00793"/>
    </source>
</evidence>
<name>A0AAU7ZXN2_9FLAO</name>
<feature type="domain" description="DAHP synthetase I/KDSA" evidence="2">
    <location>
        <begin position="17"/>
        <end position="67"/>
    </location>
</feature>
<dbReference type="GO" id="GO:0016740">
    <property type="term" value="F:transferase activity"/>
    <property type="evidence" value="ECO:0007669"/>
    <property type="project" value="UniProtKB-KW"/>
</dbReference>
<sequence length="69" mass="8202">MNLKINNKWIKKFKTPFFICGPCSIDNKYFFFKTIKKLYNYGFRIFRAGIWKPRTNPNSFEGIGITGLK</sequence>
<dbReference type="Pfam" id="PF00793">
    <property type="entry name" value="DAHP_synth_1"/>
    <property type="match status" value="1"/>
</dbReference>
<keyword evidence="1" id="KW-0808">Transferase</keyword>
<dbReference type="PANTHER" id="PTHR43018:SF1">
    <property type="entry name" value="PROTEIN AROA(G)"/>
    <property type="match status" value="1"/>
</dbReference>
<dbReference type="AlphaFoldDB" id="A0AAU7ZXN2"/>
<proteinExistence type="predicted"/>
<evidence type="ECO:0000256" key="1">
    <source>
        <dbReference type="ARBA" id="ARBA00022679"/>
    </source>
</evidence>
<reference evidence="3" key="1">
    <citation type="submission" date="2024-06" db="EMBL/GenBank/DDBJ databases">
        <title>Diversity, functionality, and evolutionary history of bacterial symbionts in false click beetles (Coleoptera, Throscidae).</title>
        <authorList>
            <person name="Wierz J.C."/>
            <person name="Malm H."/>
            <person name="Kaltenpoth M."/>
            <person name="Engl T."/>
        </authorList>
    </citation>
    <scope>NUCLEOTIDE SEQUENCE</scope>
    <source>
        <strain evidence="3">Ttur</strain>
    </source>
</reference>
<dbReference type="InterPro" id="IPR013785">
    <property type="entry name" value="Aldolase_TIM"/>
</dbReference>
<protein>
    <recommendedName>
        <fullName evidence="2">DAHP synthetase I/KDSA domain-containing protein</fullName>
    </recommendedName>
</protein>
<accession>A0AAU7ZXN2</accession>
<dbReference type="PANTHER" id="PTHR43018">
    <property type="entry name" value="PHOSPHO-2-DEHYDRO-3-DEOXYHEPTONATE ALDOLASE"/>
    <property type="match status" value="1"/>
</dbReference>
<evidence type="ECO:0000313" key="3">
    <source>
        <dbReference type="EMBL" id="XCC45332.1"/>
    </source>
</evidence>